<dbReference type="KEGG" id="bur:Bcep18194_C7241"/>
<dbReference type="PATRIC" id="fig|482957.22.peg.7813"/>
<feature type="region of interest" description="Disordered" evidence="1">
    <location>
        <begin position="272"/>
        <end position="310"/>
    </location>
</feature>
<protein>
    <submittedName>
        <fullName evidence="2">Uncharacterized protein</fullName>
    </submittedName>
</protein>
<dbReference type="Proteomes" id="UP000002705">
    <property type="component" value="Chromosome 3"/>
</dbReference>
<feature type="compositionally biased region" description="Low complexity" evidence="1">
    <location>
        <begin position="301"/>
        <end position="310"/>
    </location>
</feature>
<feature type="compositionally biased region" description="Basic and acidic residues" evidence="1">
    <location>
        <begin position="1"/>
        <end position="12"/>
    </location>
</feature>
<accession>Q39MN1</accession>
<feature type="compositionally biased region" description="Basic residues" evidence="1">
    <location>
        <begin position="175"/>
        <end position="187"/>
    </location>
</feature>
<evidence type="ECO:0000313" key="2">
    <source>
        <dbReference type="EMBL" id="ABB06285.1"/>
    </source>
</evidence>
<organism evidence="2 3">
    <name type="scientific">Burkholderia lata (strain ATCC 17760 / DSM 23089 / LMG 22485 / NCIMB 9086 / R18194 / 383)</name>
    <dbReference type="NCBI Taxonomy" id="482957"/>
    <lineage>
        <taxon>Bacteria</taxon>
        <taxon>Pseudomonadati</taxon>
        <taxon>Pseudomonadota</taxon>
        <taxon>Betaproteobacteria</taxon>
        <taxon>Burkholderiales</taxon>
        <taxon>Burkholderiaceae</taxon>
        <taxon>Burkholderia</taxon>
        <taxon>Burkholderia cepacia complex</taxon>
    </lineage>
</organism>
<dbReference type="HOGENOM" id="CLU_896236_0_0_4"/>
<feature type="compositionally biased region" description="Basic and acidic residues" evidence="1">
    <location>
        <begin position="279"/>
        <end position="300"/>
    </location>
</feature>
<evidence type="ECO:0000256" key="1">
    <source>
        <dbReference type="SAM" id="MobiDB-lite"/>
    </source>
</evidence>
<feature type="compositionally biased region" description="Basic and acidic residues" evidence="1">
    <location>
        <begin position="146"/>
        <end position="155"/>
    </location>
</feature>
<dbReference type="AlphaFoldDB" id="Q39MN1"/>
<feature type="region of interest" description="Disordered" evidence="1">
    <location>
        <begin position="1"/>
        <end position="203"/>
    </location>
</feature>
<reference evidence="2" key="1">
    <citation type="submission" date="2009-01" db="EMBL/GenBank/DDBJ databases">
        <title>Complete sequence of chromosome 3 of Burkholderia sp. 383.</title>
        <authorList>
            <consortium name="US DOE Joint Genome Institute"/>
            <person name="Copeland A."/>
            <person name="Lucas S."/>
            <person name="Lapidus A."/>
            <person name="Barry K."/>
            <person name="Detter J.C."/>
            <person name="Glavina T."/>
            <person name="Hammon N."/>
            <person name="Israni S."/>
            <person name="Pitluck S."/>
            <person name="Chain P."/>
            <person name="Malfatti S."/>
            <person name="Shin M."/>
            <person name="Vergez L."/>
            <person name="Schmutz J."/>
            <person name="Larimer F."/>
            <person name="Land M."/>
            <person name="Kyrpides N."/>
            <person name="Lykidis A."/>
            <person name="Richardson P."/>
        </authorList>
    </citation>
    <scope>NUCLEOTIDE SEQUENCE</scope>
    <source>
        <strain evidence="2">383</strain>
    </source>
</reference>
<name>Q39MN1_BURL3</name>
<sequence>MPAWRRCSDERRRAARYGCRAGFPVSNDRGNDHEEKRIRSPGRRADRPSRRAAGPGRVHCRTRGDGRRTVHRAGQHGLYRRVDRPRRRQNQFHPGAVLQADHGRRERSRRAAVPQRVGQPDQHVRSDARRRTGLSRARLRGVVPDRQQRDGRESPGHTQAAAGMGARSAAQSRARLVRARQHRAHQQHRPECRVSGRGRTDGPRWRAYRAFPERIHSRERHRFVDGRGLGDAAQSQHRIGRTGGCIEQHGNASGVPVSVAAVLRPEHRARAGQPVAIPAERHQGHDGERVRDLGRAEPRGRIQQQQRRSR</sequence>
<keyword evidence="3" id="KW-1185">Reference proteome</keyword>
<proteinExistence type="predicted"/>
<gene>
    <name evidence="2" type="ordered locus">Bcep18194_C7241</name>
</gene>
<evidence type="ECO:0000313" key="3">
    <source>
        <dbReference type="Proteomes" id="UP000002705"/>
    </source>
</evidence>
<feature type="compositionally biased region" description="Basic and acidic residues" evidence="1">
    <location>
        <begin position="29"/>
        <end position="49"/>
    </location>
</feature>
<dbReference type="EMBL" id="CP000150">
    <property type="protein sequence ID" value="ABB06285.1"/>
    <property type="molecule type" value="Genomic_DNA"/>
</dbReference>
<feature type="compositionally biased region" description="Low complexity" evidence="1">
    <location>
        <begin position="159"/>
        <end position="174"/>
    </location>
</feature>
<feature type="compositionally biased region" description="Basic and acidic residues" evidence="1">
    <location>
        <begin position="188"/>
        <end position="203"/>
    </location>
</feature>